<keyword evidence="5 6" id="KW-0238">DNA-binding</keyword>
<feature type="active site" evidence="6">
    <location>
        <position position="193"/>
    </location>
</feature>
<comment type="similarity">
    <text evidence="6">Belongs to the DarT ADP-ribosyltransferase family.</text>
</comment>
<evidence type="ECO:0000256" key="5">
    <source>
        <dbReference type="ARBA" id="ARBA00023125"/>
    </source>
</evidence>
<accession>A0ABT3ST09</accession>
<evidence type="ECO:0000313" key="9">
    <source>
        <dbReference type="Proteomes" id="UP001143307"/>
    </source>
</evidence>
<feature type="binding site" evidence="6">
    <location>
        <begin position="61"/>
        <end position="63"/>
    </location>
    <ligand>
        <name>NAD(+)</name>
        <dbReference type="ChEBI" id="CHEBI:57540"/>
    </ligand>
</feature>
<evidence type="ECO:0000256" key="4">
    <source>
        <dbReference type="ARBA" id="ARBA00022695"/>
    </source>
</evidence>
<comment type="caution">
    <text evidence="6">Lacks conserved residue(s) required for the propagation of feature annotation.</text>
</comment>
<proteinExistence type="inferred from homology"/>
<protein>
    <submittedName>
        <fullName evidence="8">DUF4433 domain-containing protein</fullName>
    </submittedName>
</protein>
<evidence type="ECO:0000256" key="6">
    <source>
        <dbReference type="PROSITE-ProRule" id="PRU01362"/>
    </source>
</evidence>
<keyword evidence="3 6" id="KW-0808">Transferase</keyword>
<keyword evidence="1 6" id="KW-1277">Toxin-antitoxin system</keyword>
<dbReference type="Proteomes" id="UP001143307">
    <property type="component" value="Unassembled WGS sequence"/>
</dbReference>
<dbReference type="InterPro" id="IPR029494">
    <property type="entry name" value="DarT"/>
</dbReference>
<reference evidence="8" key="1">
    <citation type="submission" date="2019-02" db="EMBL/GenBank/DDBJ databases">
        <authorList>
            <person name="Li S.-H."/>
        </authorList>
    </citation>
    <scope>NUCLEOTIDE SEQUENCE</scope>
    <source>
        <strain evidence="8">IMCC8485</strain>
    </source>
</reference>
<feature type="active site" description="Proton acceptor" evidence="6">
    <location>
        <position position="100"/>
    </location>
</feature>
<sequence>MNLSFHHYLKKLILRAFSGERFQPEQIAQSLIKAQRRPCGKRDAAELKEWLENRGIQRLVHFTELTNVPYISRYGLIPREYLELEVVQMALGASFADAWRGDGMLEYNCLSLTSPNYRMLWAKRSAQKERRWAVIEFNPKVLTEFFFQFTPTNAASGCLPNAGIEGAENMFELPQLREDLGLEPPEPTDPQAEALCDSILPVRAIENIFVDNEEDADWLATHEVTAVLDSHLFKPRRDYSYWRGKRITQLPPYLHANTS</sequence>
<dbReference type="EMBL" id="SHNP01000002">
    <property type="protein sequence ID" value="MCX2973009.1"/>
    <property type="molecule type" value="Genomic_DNA"/>
</dbReference>
<organism evidence="8 9">
    <name type="scientific">Candidatus Seongchinamella marina</name>
    <dbReference type="NCBI Taxonomy" id="2518990"/>
    <lineage>
        <taxon>Bacteria</taxon>
        <taxon>Pseudomonadati</taxon>
        <taxon>Pseudomonadota</taxon>
        <taxon>Gammaproteobacteria</taxon>
        <taxon>Cellvibrionales</taxon>
        <taxon>Halieaceae</taxon>
        <taxon>Seongchinamella</taxon>
    </lineage>
</organism>
<comment type="catalytic activity">
    <reaction evidence="6">
        <text>a thymidine in DNA + NAD(+) = an N-(ADP-alpha-D-ribosyl)-thymidine in DNA + nicotinamide + H(+)</text>
        <dbReference type="Rhea" id="RHEA:71651"/>
        <dbReference type="Rhea" id="RHEA-COMP:13556"/>
        <dbReference type="Rhea" id="RHEA-COMP:18051"/>
        <dbReference type="ChEBI" id="CHEBI:15378"/>
        <dbReference type="ChEBI" id="CHEBI:17154"/>
        <dbReference type="ChEBI" id="CHEBI:57540"/>
        <dbReference type="ChEBI" id="CHEBI:137386"/>
        <dbReference type="ChEBI" id="CHEBI:191199"/>
    </reaction>
</comment>
<dbReference type="PROSITE" id="PS52018">
    <property type="entry name" value="DART"/>
    <property type="match status" value="1"/>
</dbReference>
<name>A0ABT3ST09_9GAMM</name>
<evidence type="ECO:0000313" key="8">
    <source>
        <dbReference type="EMBL" id="MCX2973009.1"/>
    </source>
</evidence>
<evidence type="ECO:0000256" key="1">
    <source>
        <dbReference type="ARBA" id="ARBA00022649"/>
    </source>
</evidence>
<keyword evidence="4 6" id="KW-0548">Nucleotidyltransferase</keyword>
<evidence type="ECO:0000256" key="2">
    <source>
        <dbReference type="ARBA" id="ARBA00022676"/>
    </source>
</evidence>
<feature type="domain" description="DarT" evidence="7">
    <location>
        <begin position="57"/>
        <end position="241"/>
    </location>
</feature>
<keyword evidence="2 6" id="KW-0328">Glycosyltransferase</keyword>
<keyword evidence="9" id="KW-1185">Reference proteome</keyword>
<dbReference type="RefSeq" id="WP_279251972.1">
    <property type="nucleotide sequence ID" value="NZ_SHNP01000002.1"/>
</dbReference>
<dbReference type="Pfam" id="PF14487">
    <property type="entry name" value="DarT"/>
    <property type="match status" value="1"/>
</dbReference>
<gene>
    <name evidence="8" type="ORF">EYC87_05345</name>
</gene>
<evidence type="ECO:0000256" key="3">
    <source>
        <dbReference type="ARBA" id="ARBA00022679"/>
    </source>
</evidence>
<evidence type="ECO:0000259" key="7">
    <source>
        <dbReference type="PROSITE" id="PS52018"/>
    </source>
</evidence>
<feature type="binding site" evidence="6">
    <location>
        <position position="100"/>
    </location>
    <ligand>
        <name>NAD(+)</name>
        <dbReference type="ChEBI" id="CHEBI:57540"/>
    </ligand>
</feature>
<comment type="caution">
    <text evidence="8">The sequence shown here is derived from an EMBL/GenBank/DDBJ whole genome shotgun (WGS) entry which is preliminary data.</text>
</comment>